<dbReference type="Proteomes" id="UP000663845">
    <property type="component" value="Unassembled WGS sequence"/>
</dbReference>
<sequence length="98" mass="10795">EEQRLKKANELKKQKKALIQPKKEVQQKSIPSKPSVTAPTKPSADVKKPALKISFEDLMRYAALKNNKKPIPKELAHVATASRTNNTSTPSSSSNKSS</sequence>
<feature type="compositionally biased region" description="Polar residues" evidence="1">
    <location>
        <begin position="27"/>
        <end position="40"/>
    </location>
</feature>
<dbReference type="EMBL" id="CAJNOG010008405">
    <property type="protein sequence ID" value="CAF1568712.1"/>
    <property type="molecule type" value="Genomic_DNA"/>
</dbReference>
<feature type="region of interest" description="Disordered" evidence="1">
    <location>
        <begin position="1"/>
        <end position="45"/>
    </location>
</feature>
<organism evidence="2 3">
    <name type="scientific">Adineta steineri</name>
    <dbReference type="NCBI Taxonomy" id="433720"/>
    <lineage>
        <taxon>Eukaryota</taxon>
        <taxon>Metazoa</taxon>
        <taxon>Spiralia</taxon>
        <taxon>Gnathifera</taxon>
        <taxon>Rotifera</taxon>
        <taxon>Eurotatoria</taxon>
        <taxon>Bdelloidea</taxon>
        <taxon>Adinetida</taxon>
        <taxon>Adinetidae</taxon>
        <taxon>Adineta</taxon>
    </lineage>
</organism>
<feature type="compositionally biased region" description="Low complexity" evidence="1">
    <location>
        <begin position="82"/>
        <end position="98"/>
    </location>
</feature>
<evidence type="ECO:0000256" key="1">
    <source>
        <dbReference type="SAM" id="MobiDB-lite"/>
    </source>
</evidence>
<protein>
    <submittedName>
        <fullName evidence="2">Uncharacterized protein</fullName>
    </submittedName>
</protein>
<feature type="compositionally biased region" description="Basic and acidic residues" evidence="1">
    <location>
        <begin position="1"/>
        <end position="12"/>
    </location>
</feature>
<dbReference type="AlphaFoldDB" id="A0A815YBX2"/>
<name>A0A815YBX2_9BILA</name>
<feature type="region of interest" description="Disordered" evidence="1">
    <location>
        <begin position="67"/>
        <end position="98"/>
    </location>
</feature>
<accession>A0A815YBX2</accession>
<proteinExistence type="predicted"/>
<gene>
    <name evidence="2" type="ORF">JYZ213_LOCUS47245</name>
</gene>
<feature type="non-terminal residue" evidence="2">
    <location>
        <position position="98"/>
    </location>
</feature>
<reference evidence="2" key="1">
    <citation type="submission" date="2021-02" db="EMBL/GenBank/DDBJ databases">
        <authorList>
            <person name="Nowell W R."/>
        </authorList>
    </citation>
    <scope>NUCLEOTIDE SEQUENCE</scope>
</reference>
<evidence type="ECO:0000313" key="2">
    <source>
        <dbReference type="EMBL" id="CAF1568712.1"/>
    </source>
</evidence>
<evidence type="ECO:0000313" key="3">
    <source>
        <dbReference type="Proteomes" id="UP000663845"/>
    </source>
</evidence>
<comment type="caution">
    <text evidence="2">The sequence shown here is derived from an EMBL/GenBank/DDBJ whole genome shotgun (WGS) entry which is preliminary data.</text>
</comment>
<feature type="non-terminal residue" evidence="2">
    <location>
        <position position="1"/>
    </location>
</feature>